<dbReference type="EMBL" id="SNRY01001172">
    <property type="protein sequence ID" value="KAA6332967.1"/>
    <property type="molecule type" value="Genomic_DNA"/>
</dbReference>
<dbReference type="AlphaFoldDB" id="A0A5J4RG18"/>
<keyword evidence="4" id="KW-0963">Cytoplasm</keyword>
<evidence type="ECO:0000256" key="1">
    <source>
        <dbReference type="ARBA" id="ARBA00004496"/>
    </source>
</evidence>
<keyword evidence="6" id="KW-0479">Metal-binding</keyword>
<dbReference type="GO" id="GO:0008270">
    <property type="term" value="F:zinc ion binding"/>
    <property type="evidence" value="ECO:0007669"/>
    <property type="project" value="TreeGrafter"/>
</dbReference>
<dbReference type="GO" id="GO:1900376">
    <property type="term" value="P:regulation of secondary metabolite biosynthetic process"/>
    <property type="evidence" value="ECO:0007669"/>
    <property type="project" value="TreeGrafter"/>
</dbReference>
<evidence type="ECO:0000256" key="4">
    <source>
        <dbReference type="ARBA" id="ARBA00022490"/>
    </source>
</evidence>
<evidence type="ECO:0000256" key="5">
    <source>
        <dbReference type="ARBA" id="ARBA00022491"/>
    </source>
</evidence>
<evidence type="ECO:0000256" key="9">
    <source>
        <dbReference type="ARBA" id="ARBA00023125"/>
    </source>
</evidence>
<evidence type="ECO:0000256" key="6">
    <source>
        <dbReference type="ARBA" id="ARBA00022723"/>
    </source>
</evidence>
<organism evidence="11">
    <name type="scientific">termite gut metagenome</name>
    <dbReference type="NCBI Taxonomy" id="433724"/>
    <lineage>
        <taxon>unclassified sequences</taxon>
        <taxon>metagenomes</taxon>
        <taxon>organismal metagenomes</taxon>
    </lineage>
</organism>
<name>A0A5J4RG18_9ZZZZ</name>
<dbReference type="GO" id="GO:0045892">
    <property type="term" value="P:negative regulation of DNA-templated transcription"/>
    <property type="evidence" value="ECO:0007669"/>
    <property type="project" value="TreeGrafter"/>
</dbReference>
<sequence>MENQNVKEIVKQIFTEYLSAHGHRKTPERYVILDTIYSIGGHFDIETLYARMLEQEKFRVSRATLYNTILLLLQARLIIKHQFGNSSQYEISYNRVTHHHQVCTQCGKISEFQNKLLQTAIENTKLMRFQQSHYSLYIYGICAKCERTNKQQTEISNKNEI</sequence>
<dbReference type="GO" id="GO:0000976">
    <property type="term" value="F:transcription cis-regulatory region binding"/>
    <property type="evidence" value="ECO:0007669"/>
    <property type="project" value="TreeGrafter"/>
</dbReference>
<comment type="subcellular location">
    <subcellularLocation>
        <location evidence="1">Cytoplasm</location>
    </subcellularLocation>
</comment>
<dbReference type="Gene3D" id="1.10.10.10">
    <property type="entry name" value="Winged helix-like DNA-binding domain superfamily/Winged helix DNA-binding domain"/>
    <property type="match status" value="1"/>
</dbReference>
<protein>
    <submittedName>
        <fullName evidence="11">Ferric uptake regulation protein</fullName>
    </submittedName>
</protein>
<dbReference type="Pfam" id="PF01475">
    <property type="entry name" value="FUR"/>
    <property type="match status" value="1"/>
</dbReference>
<dbReference type="PANTHER" id="PTHR33202">
    <property type="entry name" value="ZINC UPTAKE REGULATION PROTEIN"/>
    <property type="match status" value="1"/>
</dbReference>
<evidence type="ECO:0000256" key="10">
    <source>
        <dbReference type="ARBA" id="ARBA00023163"/>
    </source>
</evidence>
<gene>
    <name evidence="11" type="ORF">EZS27_018579</name>
</gene>
<reference evidence="11" key="1">
    <citation type="submission" date="2019-03" db="EMBL/GenBank/DDBJ databases">
        <title>Single cell metagenomics reveals metabolic interactions within the superorganism composed of flagellate Streblomastix strix and complex community of Bacteroidetes bacteria on its surface.</title>
        <authorList>
            <person name="Treitli S.C."/>
            <person name="Kolisko M."/>
            <person name="Husnik F."/>
            <person name="Keeling P."/>
            <person name="Hampl V."/>
        </authorList>
    </citation>
    <scope>NUCLEOTIDE SEQUENCE</scope>
    <source>
        <strain evidence="11">STM</strain>
    </source>
</reference>
<keyword evidence="10" id="KW-0804">Transcription</keyword>
<comment type="subunit">
    <text evidence="3">Homodimer.</text>
</comment>
<keyword evidence="9" id="KW-0238">DNA-binding</keyword>
<dbReference type="InterPro" id="IPR036390">
    <property type="entry name" value="WH_DNA-bd_sf"/>
</dbReference>
<dbReference type="GO" id="GO:0005829">
    <property type="term" value="C:cytosol"/>
    <property type="evidence" value="ECO:0007669"/>
    <property type="project" value="TreeGrafter"/>
</dbReference>
<evidence type="ECO:0000256" key="3">
    <source>
        <dbReference type="ARBA" id="ARBA00011738"/>
    </source>
</evidence>
<dbReference type="PANTHER" id="PTHR33202:SF2">
    <property type="entry name" value="FERRIC UPTAKE REGULATION PROTEIN"/>
    <property type="match status" value="1"/>
</dbReference>
<keyword evidence="5" id="KW-0678">Repressor</keyword>
<dbReference type="GO" id="GO:0003700">
    <property type="term" value="F:DNA-binding transcription factor activity"/>
    <property type="evidence" value="ECO:0007669"/>
    <property type="project" value="InterPro"/>
</dbReference>
<evidence type="ECO:0000256" key="7">
    <source>
        <dbReference type="ARBA" id="ARBA00022833"/>
    </source>
</evidence>
<evidence type="ECO:0000256" key="2">
    <source>
        <dbReference type="ARBA" id="ARBA00007957"/>
    </source>
</evidence>
<evidence type="ECO:0000256" key="8">
    <source>
        <dbReference type="ARBA" id="ARBA00023015"/>
    </source>
</evidence>
<evidence type="ECO:0000313" key="11">
    <source>
        <dbReference type="EMBL" id="KAA6332967.1"/>
    </source>
</evidence>
<dbReference type="Gene3D" id="3.30.1490.190">
    <property type="match status" value="1"/>
</dbReference>
<comment type="caution">
    <text evidence="11">The sequence shown here is derived from an EMBL/GenBank/DDBJ whole genome shotgun (WGS) entry which is preliminary data.</text>
</comment>
<dbReference type="InterPro" id="IPR036388">
    <property type="entry name" value="WH-like_DNA-bd_sf"/>
</dbReference>
<accession>A0A5J4RG18</accession>
<dbReference type="InterPro" id="IPR002481">
    <property type="entry name" value="FUR"/>
</dbReference>
<dbReference type="CDD" id="cd07153">
    <property type="entry name" value="Fur_like"/>
    <property type="match status" value="1"/>
</dbReference>
<comment type="similarity">
    <text evidence="2">Belongs to the Fur family.</text>
</comment>
<proteinExistence type="inferred from homology"/>
<keyword evidence="8" id="KW-0805">Transcription regulation</keyword>
<dbReference type="InterPro" id="IPR043135">
    <property type="entry name" value="Fur_C"/>
</dbReference>
<keyword evidence="7" id="KW-0862">Zinc</keyword>
<dbReference type="SUPFAM" id="SSF46785">
    <property type="entry name" value="Winged helix' DNA-binding domain"/>
    <property type="match status" value="1"/>
</dbReference>